<keyword evidence="1" id="KW-0812">Transmembrane</keyword>
<dbReference type="Proteomes" id="UP001301797">
    <property type="component" value="Chromosome"/>
</dbReference>
<reference evidence="3 4" key="1">
    <citation type="submission" date="2019-09" db="EMBL/GenBank/DDBJ databases">
        <title>The complete genome of Methanoplanus sp. FWC-SCC4.</title>
        <authorList>
            <person name="Chen S.-C."/>
            <person name="Zhou Y.-Z."/>
            <person name="Lai M.-C."/>
        </authorList>
    </citation>
    <scope>NUCLEOTIDE SEQUENCE [LARGE SCALE GENOMIC DNA]</scope>
    <source>
        <strain evidence="3 4">FWC-SCC4</strain>
    </source>
</reference>
<keyword evidence="1" id="KW-1133">Transmembrane helix</keyword>
<dbReference type="RefSeq" id="WP_317136354.1">
    <property type="nucleotide sequence ID" value="NZ_CP043875.1"/>
</dbReference>
<feature type="transmembrane region" description="Helical" evidence="1">
    <location>
        <begin position="7"/>
        <end position="29"/>
    </location>
</feature>
<dbReference type="AlphaFoldDB" id="A0AA97FCE8"/>
<proteinExistence type="predicted"/>
<accession>A0AA97FCE8</accession>
<evidence type="ECO:0000313" key="3">
    <source>
        <dbReference type="EMBL" id="WOF16915.1"/>
    </source>
</evidence>
<keyword evidence="1" id="KW-0472">Membrane</keyword>
<evidence type="ECO:0000313" key="4">
    <source>
        <dbReference type="Proteomes" id="UP001301797"/>
    </source>
</evidence>
<feature type="domain" description="Dret-0059-like sensor" evidence="2">
    <location>
        <begin position="61"/>
        <end position="179"/>
    </location>
</feature>
<evidence type="ECO:0000259" key="2">
    <source>
        <dbReference type="Pfam" id="PF22309"/>
    </source>
</evidence>
<sequence>MSKITDVAIFLTASVVVFVILFFAGFSIINPSPDPENSPDIQNEMMTGISDFQGYVQEGFYELNEIASSAAERISKTGLDGEGTEKILEEYMSKNPSIVTIGTFDGAGYVKAMVPVSHQEIVGKDLGNTPVVSLMNSRKVPLMTDQFDLAEGGKAASINYPVFTGDDRYAGFVSLTFDPAIMFGDILKKNFYQDEFQFMAVQKNGVILYDEDPEEIGKNTFKDPMYEDYPEISGFGEQFAEKWSGRYVYRFTDPGSLKEAKKEAFWTTCGIHGTEWRIMIIKTL</sequence>
<dbReference type="Pfam" id="PF22309">
    <property type="entry name" value="HK-GC-Chemotax_sensor"/>
    <property type="match status" value="1"/>
</dbReference>
<protein>
    <recommendedName>
        <fullName evidence="2">Dret-0059-like sensor domain-containing protein</fullName>
    </recommendedName>
</protein>
<dbReference type="InterPro" id="IPR054513">
    <property type="entry name" value="Dret_0059-like_sensor"/>
</dbReference>
<dbReference type="EMBL" id="CP043875">
    <property type="protein sequence ID" value="WOF16915.1"/>
    <property type="molecule type" value="Genomic_DNA"/>
</dbReference>
<dbReference type="CDD" id="cd18773">
    <property type="entry name" value="PDC1_HK_sensor"/>
    <property type="match status" value="1"/>
</dbReference>
<gene>
    <name evidence="3" type="ORF">F1737_09555</name>
</gene>
<name>A0AA97FCE8_9EURY</name>
<organism evidence="3 4">
    <name type="scientific">Methanochimaera problematica</name>
    <dbReference type="NCBI Taxonomy" id="2609417"/>
    <lineage>
        <taxon>Archaea</taxon>
        <taxon>Methanobacteriati</taxon>
        <taxon>Methanobacteriota</taxon>
        <taxon>Stenosarchaea group</taxon>
        <taxon>Methanomicrobia</taxon>
        <taxon>Methanomicrobiales</taxon>
        <taxon>Methanomicrobiaceae</taxon>
        <taxon>Methanochimaera</taxon>
    </lineage>
</organism>
<keyword evidence="4" id="KW-1185">Reference proteome</keyword>
<dbReference type="GeneID" id="85230411"/>
<evidence type="ECO:0000256" key="1">
    <source>
        <dbReference type="SAM" id="Phobius"/>
    </source>
</evidence>
<dbReference type="KEGG" id="mefw:F1737_09555"/>